<reference evidence="1" key="1">
    <citation type="submission" date="2023-03" db="EMBL/GenBank/DDBJ databases">
        <authorList>
            <person name="Steffen K."/>
            <person name="Cardenas P."/>
        </authorList>
    </citation>
    <scope>NUCLEOTIDE SEQUENCE</scope>
</reference>
<gene>
    <name evidence="1" type="ORF">GBAR_LOCUS28470</name>
</gene>
<protein>
    <submittedName>
        <fullName evidence="1">Uncharacterized protein</fullName>
    </submittedName>
</protein>
<name>A0AA35TS28_GEOBA</name>
<keyword evidence="2" id="KW-1185">Reference proteome</keyword>
<evidence type="ECO:0000313" key="1">
    <source>
        <dbReference type="EMBL" id="CAI8052026.1"/>
    </source>
</evidence>
<comment type="caution">
    <text evidence="1">The sequence shown here is derived from an EMBL/GenBank/DDBJ whole genome shotgun (WGS) entry which is preliminary data.</text>
</comment>
<sequence>MPISATFVNADRNEFIWIRNFNSAEEIPAKEAAYFASDERKALGDKPTSHLAKIEVKVIETVLQPAGVA</sequence>
<proteinExistence type="predicted"/>
<dbReference type="EMBL" id="CASHTH010003978">
    <property type="protein sequence ID" value="CAI8052026.1"/>
    <property type="molecule type" value="Genomic_DNA"/>
</dbReference>
<accession>A0AA35TS28</accession>
<evidence type="ECO:0000313" key="2">
    <source>
        <dbReference type="Proteomes" id="UP001174909"/>
    </source>
</evidence>
<organism evidence="1 2">
    <name type="scientific">Geodia barretti</name>
    <name type="common">Barrett's horny sponge</name>
    <dbReference type="NCBI Taxonomy" id="519541"/>
    <lineage>
        <taxon>Eukaryota</taxon>
        <taxon>Metazoa</taxon>
        <taxon>Porifera</taxon>
        <taxon>Demospongiae</taxon>
        <taxon>Heteroscleromorpha</taxon>
        <taxon>Tetractinellida</taxon>
        <taxon>Astrophorina</taxon>
        <taxon>Geodiidae</taxon>
        <taxon>Geodia</taxon>
    </lineage>
</organism>
<dbReference type="AlphaFoldDB" id="A0AA35TS28"/>
<dbReference type="Proteomes" id="UP001174909">
    <property type="component" value="Unassembled WGS sequence"/>
</dbReference>